<reference evidence="2 3" key="1">
    <citation type="submission" date="2019-05" db="EMBL/GenBank/DDBJ databases">
        <title>Another draft genome of Portunus trituberculatus and its Hox gene families provides insights of decapod evolution.</title>
        <authorList>
            <person name="Jeong J.-H."/>
            <person name="Song I."/>
            <person name="Kim S."/>
            <person name="Choi T."/>
            <person name="Kim D."/>
            <person name="Ryu S."/>
            <person name="Kim W."/>
        </authorList>
    </citation>
    <scope>NUCLEOTIDE SEQUENCE [LARGE SCALE GENOMIC DNA]</scope>
    <source>
        <tissue evidence="2">Muscle</tissue>
    </source>
</reference>
<dbReference type="Proteomes" id="UP000324222">
    <property type="component" value="Unassembled WGS sequence"/>
</dbReference>
<evidence type="ECO:0000313" key="3">
    <source>
        <dbReference type="Proteomes" id="UP000324222"/>
    </source>
</evidence>
<proteinExistence type="predicted"/>
<gene>
    <name evidence="2" type="ORF">E2C01_042576</name>
</gene>
<keyword evidence="3" id="KW-1185">Reference proteome</keyword>
<dbReference type="EMBL" id="VSRR010008474">
    <property type="protein sequence ID" value="MPC48793.1"/>
    <property type="molecule type" value="Genomic_DNA"/>
</dbReference>
<comment type="caution">
    <text evidence="2">The sequence shown here is derived from an EMBL/GenBank/DDBJ whole genome shotgun (WGS) entry which is preliminary data.</text>
</comment>
<protein>
    <submittedName>
        <fullName evidence="2">Uncharacterized protein</fullName>
    </submittedName>
</protein>
<evidence type="ECO:0000313" key="2">
    <source>
        <dbReference type="EMBL" id="MPC48793.1"/>
    </source>
</evidence>
<dbReference type="AlphaFoldDB" id="A0A5B7FV18"/>
<feature type="compositionally biased region" description="Basic residues" evidence="1">
    <location>
        <begin position="30"/>
        <end position="39"/>
    </location>
</feature>
<name>A0A5B7FV18_PORTR</name>
<sequence length="81" mass="9321">MNNDGTRVTKGRRDEGCCGALPTPNSLKVRERKRGRRTRNREGYEDTAVEGRAWDVKENIIKGRILEMKEKDVESDSRESI</sequence>
<evidence type="ECO:0000256" key="1">
    <source>
        <dbReference type="SAM" id="MobiDB-lite"/>
    </source>
</evidence>
<feature type="region of interest" description="Disordered" evidence="1">
    <location>
        <begin position="1"/>
        <end position="44"/>
    </location>
</feature>
<organism evidence="2 3">
    <name type="scientific">Portunus trituberculatus</name>
    <name type="common">Swimming crab</name>
    <name type="synonym">Neptunus trituberculatus</name>
    <dbReference type="NCBI Taxonomy" id="210409"/>
    <lineage>
        <taxon>Eukaryota</taxon>
        <taxon>Metazoa</taxon>
        <taxon>Ecdysozoa</taxon>
        <taxon>Arthropoda</taxon>
        <taxon>Crustacea</taxon>
        <taxon>Multicrustacea</taxon>
        <taxon>Malacostraca</taxon>
        <taxon>Eumalacostraca</taxon>
        <taxon>Eucarida</taxon>
        <taxon>Decapoda</taxon>
        <taxon>Pleocyemata</taxon>
        <taxon>Brachyura</taxon>
        <taxon>Eubrachyura</taxon>
        <taxon>Portunoidea</taxon>
        <taxon>Portunidae</taxon>
        <taxon>Portuninae</taxon>
        <taxon>Portunus</taxon>
    </lineage>
</organism>
<accession>A0A5B7FV18</accession>